<proteinExistence type="predicted"/>
<name>A0A8S5RGG3_9VIRU</name>
<accession>A0A8S5RGG3</accession>
<sequence>MIEKGTEFLPYYIQMIINYSGGIGFENYRERSDGNE</sequence>
<evidence type="ECO:0000313" key="1">
    <source>
        <dbReference type="EMBL" id="DAE30455.1"/>
    </source>
</evidence>
<reference evidence="1" key="1">
    <citation type="journal article" date="2021" name="Proc. Natl. Acad. Sci. U.S.A.">
        <title>A Catalog of Tens of Thousands of Viruses from Human Metagenomes Reveals Hidden Associations with Chronic Diseases.</title>
        <authorList>
            <person name="Tisza M.J."/>
            <person name="Buck C.B."/>
        </authorList>
    </citation>
    <scope>NUCLEOTIDE SEQUENCE</scope>
    <source>
        <strain evidence="1">Ctiha2</strain>
    </source>
</reference>
<dbReference type="EMBL" id="BK059104">
    <property type="protein sequence ID" value="DAE30455.1"/>
    <property type="molecule type" value="Genomic_DNA"/>
</dbReference>
<protein>
    <submittedName>
        <fullName evidence="1">Uncharacterized protein</fullName>
    </submittedName>
</protein>
<organism evidence="1">
    <name type="scientific">virus sp. ctiha2</name>
    <dbReference type="NCBI Taxonomy" id="2827299"/>
    <lineage>
        <taxon>Viruses</taxon>
    </lineage>
</organism>